<proteinExistence type="predicted"/>
<sequence>MLMKQALITWRRLSVWLLSDWATLLRSQVGKRTSRISWIAALKQGKLFAPLTFAGSCNRDWFEMVVLQK</sequence>
<dbReference type="Proteomes" id="UP000185984">
    <property type="component" value="Unassembled WGS sequence"/>
</dbReference>
<organism evidence="1 2">
    <name type="scientific">Chroogloeocystis siderophila 5.2 s.c.1</name>
    <dbReference type="NCBI Taxonomy" id="247279"/>
    <lineage>
        <taxon>Bacteria</taxon>
        <taxon>Bacillati</taxon>
        <taxon>Cyanobacteriota</taxon>
        <taxon>Cyanophyceae</taxon>
        <taxon>Oscillatoriophycideae</taxon>
        <taxon>Chroococcales</taxon>
        <taxon>Chroococcaceae</taxon>
        <taxon>Chroogloeocystis</taxon>
    </lineage>
</organism>
<name>A0A1U7HYI3_9CHRO</name>
<evidence type="ECO:0000313" key="1">
    <source>
        <dbReference type="EMBL" id="OKH28687.1"/>
    </source>
</evidence>
<dbReference type="AlphaFoldDB" id="A0A1U7HYI3"/>
<protein>
    <submittedName>
        <fullName evidence="1">Uncharacterized protein</fullName>
    </submittedName>
</protein>
<reference evidence="1 2" key="1">
    <citation type="submission" date="2016-11" db="EMBL/GenBank/DDBJ databases">
        <title>Draft Genome Sequences of Nine Cyanobacterial Strains from Diverse Habitats.</title>
        <authorList>
            <person name="Zhu T."/>
            <person name="Hou S."/>
            <person name="Lu X."/>
            <person name="Hess W.R."/>
        </authorList>
    </citation>
    <scope>NUCLEOTIDE SEQUENCE [LARGE SCALE GENOMIC DNA]</scope>
    <source>
        <strain evidence="1 2">5.2 s.c.1</strain>
    </source>
</reference>
<gene>
    <name evidence="1" type="ORF">NIES1031_01880</name>
</gene>
<keyword evidence="2" id="KW-1185">Reference proteome</keyword>
<comment type="caution">
    <text evidence="1">The sequence shown here is derived from an EMBL/GenBank/DDBJ whole genome shotgun (WGS) entry which is preliminary data.</text>
</comment>
<dbReference type="EMBL" id="MRCC01000002">
    <property type="protein sequence ID" value="OKH28687.1"/>
    <property type="molecule type" value="Genomic_DNA"/>
</dbReference>
<accession>A0A1U7HYI3</accession>
<evidence type="ECO:0000313" key="2">
    <source>
        <dbReference type="Proteomes" id="UP000185984"/>
    </source>
</evidence>